<dbReference type="EMBL" id="FNTD01000004">
    <property type="protein sequence ID" value="SED25374.1"/>
    <property type="molecule type" value="Genomic_DNA"/>
</dbReference>
<protein>
    <submittedName>
        <fullName evidence="3">Uncharacterized protein</fullName>
    </submittedName>
</protein>
<keyword evidence="2" id="KW-0812">Transmembrane</keyword>
<dbReference type="Proteomes" id="UP000182375">
    <property type="component" value="Unassembled WGS sequence"/>
</dbReference>
<dbReference type="GeneID" id="95513397"/>
<name>A0A1H4Z7G6_9ACTN</name>
<evidence type="ECO:0000256" key="2">
    <source>
        <dbReference type="SAM" id="Phobius"/>
    </source>
</evidence>
<dbReference type="STRING" id="67331.SAMN04490357_4286"/>
<organism evidence="3 4">
    <name type="scientific">Streptomyces misionensis</name>
    <dbReference type="NCBI Taxonomy" id="67331"/>
    <lineage>
        <taxon>Bacteria</taxon>
        <taxon>Bacillati</taxon>
        <taxon>Actinomycetota</taxon>
        <taxon>Actinomycetes</taxon>
        <taxon>Kitasatosporales</taxon>
        <taxon>Streptomycetaceae</taxon>
        <taxon>Streptomyces</taxon>
    </lineage>
</organism>
<feature type="compositionally biased region" description="Pro residues" evidence="1">
    <location>
        <begin position="10"/>
        <end position="28"/>
    </location>
</feature>
<reference evidence="3 4" key="1">
    <citation type="submission" date="2016-10" db="EMBL/GenBank/DDBJ databases">
        <authorList>
            <person name="de Groot N.N."/>
        </authorList>
    </citation>
    <scope>NUCLEOTIDE SEQUENCE [LARGE SCALE GENOMIC DNA]</scope>
    <source>
        <strain evidence="3 4">DSM 40306</strain>
    </source>
</reference>
<dbReference type="InterPro" id="IPR045629">
    <property type="entry name" value="DUF6232"/>
</dbReference>
<keyword evidence="2" id="KW-1133">Transmembrane helix</keyword>
<dbReference type="AlphaFoldDB" id="A0A1H4Z7G6"/>
<accession>A0A1H4Z7G6</accession>
<proteinExistence type="predicted"/>
<gene>
    <name evidence="3" type="ORF">SAMN04490357_4286</name>
</gene>
<feature type="transmembrane region" description="Helical" evidence="2">
    <location>
        <begin position="99"/>
        <end position="119"/>
    </location>
</feature>
<feature type="region of interest" description="Disordered" evidence="1">
    <location>
        <begin position="1"/>
        <end position="30"/>
    </location>
</feature>
<dbReference type="Pfam" id="PF19744">
    <property type="entry name" value="DUF6232"/>
    <property type="match status" value="1"/>
</dbReference>
<evidence type="ECO:0000256" key="1">
    <source>
        <dbReference type="SAM" id="MobiDB-lite"/>
    </source>
</evidence>
<dbReference type="RefSeq" id="WP_244174894.1">
    <property type="nucleotide sequence ID" value="NZ_FNTD01000004.1"/>
</dbReference>
<feature type="transmembrane region" description="Helical" evidence="2">
    <location>
        <begin position="75"/>
        <end position="93"/>
    </location>
</feature>
<keyword evidence="2" id="KW-0472">Membrane</keyword>
<sequence length="196" mass="20635">MSFPDDNGTPPTPDAPPVPPVPPAPPPALDEDENVVLGVRGRMLWIGEAAVPLRNITLVNPHLAKPDRWSAAGRLLMWLLVIVVIGAAAQAGSGGDARLGGPLLVLLIALVCFFCRDLFTRGKPVLAVETAGGAQLAVTLPSLDELRRIAGQIVNAINNPEAEFATIVHQYHSNSTNNYGPVVNMTGGRGNTGFKL</sequence>
<evidence type="ECO:0000313" key="4">
    <source>
        <dbReference type="Proteomes" id="UP000182375"/>
    </source>
</evidence>
<evidence type="ECO:0000313" key="3">
    <source>
        <dbReference type="EMBL" id="SED25374.1"/>
    </source>
</evidence>